<keyword evidence="13" id="KW-1185">Reference proteome</keyword>
<keyword evidence="6" id="KW-0119">Carbohydrate metabolism</keyword>
<sequence>MVSAHNSFLAGLLLASIGAVVCQSGSGTTTRYWDCCKPSCAWSENAGDVTAPVRTCAAGGTTTVSKNVQSGCNGGNAFVCNNQKPFVKNGQAYAFAAAKIAGLSLSQQCCACFKLTFTSTAIAGKSLIVQVINTGNDLTTNQFDLQIPAGGFGSFTQGCPKQWPSTPAANWGSQYGGVSNRASCSAIPSALVSGCQFRFDWMRGADNPKVNYQKVTCPTALTDISKCIRRS</sequence>
<evidence type="ECO:0000256" key="9">
    <source>
        <dbReference type="PROSITE-ProRule" id="PRU10069"/>
    </source>
</evidence>
<evidence type="ECO:0000256" key="6">
    <source>
        <dbReference type="ARBA" id="ARBA00023277"/>
    </source>
</evidence>
<dbReference type="PANTHER" id="PTHR39730">
    <property type="entry name" value="ENDOGLUCANASE 1"/>
    <property type="match status" value="1"/>
</dbReference>
<dbReference type="GO" id="GO:0008810">
    <property type="term" value="F:cellulase activity"/>
    <property type="evidence" value="ECO:0007669"/>
    <property type="project" value="UniProtKB-EC"/>
</dbReference>
<evidence type="ECO:0000256" key="1">
    <source>
        <dbReference type="ARBA" id="ARBA00000966"/>
    </source>
</evidence>
<evidence type="ECO:0000259" key="11">
    <source>
        <dbReference type="PROSITE" id="PS01140"/>
    </source>
</evidence>
<dbReference type="InterPro" id="IPR052288">
    <property type="entry name" value="GH45_Enzymes"/>
</dbReference>
<feature type="signal peptide" evidence="10">
    <location>
        <begin position="1"/>
        <end position="22"/>
    </location>
</feature>
<dbReference type="SUPFAM" id="SSF50685">
    <property type="entry name" value="Barwin-like endoglucanases"/>
    <property type="match status" value="1"/>
</dbReference>
<reference evidence="12" key="1">
    <citation type="submission" date="2022-12" db="EMBL/GenBank/DDBJ databases">
        <title>Chromosome-level genome assembly of the bean flower thrips Megalurothrips usitatus.</title>
        <authorList>
            <person name="Ma L."/>
            <person name="Liu Q."/>
            <person name="Li H."/>
            <person name="Cai W."/>
        </authorList>
    </citation>
    <scope>NUCLEOTIDE SEQUENCE</scope>
    <source>
        <strain evidence="12">Cailab_2022a</strain>
    </source>
</reference>
<dbReference type="InterPro" id="IPR000334">
    <property type="entry name" value="Glyco_hydro_45"/>
</dbReference>
<feature type="active site" description="Nucleophile" evidence="9">
    <location>
        <position position="34"/>
    </location>
</feature>
<evidence type="ECO:0000313" key="12">
    <source>
        <dbReference type="EMBL" id="KAJ1531874.1"/>
    </source>
</evidence>
<organism evidence="12 13">
    <name type="scientific">Megalurothrips usitatus</name>
    <name type="common">bean blossom thrips</name>
    <dbReference type="NCBI Taxonomy" id="439358"/>
    <lineage>
        <taxon>Eukaryota</taxon>
        <taxon>Metazoa</taxon>
        <taxon>Ecdysozoa</taxon>
        <taxon>Arthropoda</taxon>
        <taxon>Hexapoda</taxon>
        <taxon>Insecta</taxon>
        <taxon>Pterygota</taxon>
        <taxon>Neoptera</taxon>
        <taxon>Paraneoptera</taxon>
        <taxon>Thysanoptera</taxon>
        <taxon>Terebrantia</taxon>
        <taxon>Thripoidea</taxon>
        <taxon>Thripidae</taxon>
        <taxon>Megalurothrips</taxon>
    </lineage>
</organism>
<dbReference type="AlphaFoldDB" id="A0AAV7Y186"/>
<dbReference type="Pfam" id="PF02015">
    <property type="entry name" value="Glyco_hydro_45"/>
    <property type="match status" value="1"/>
</dbReference>
<evidence type="ECO:0000256" key="2">
    <source>
        <dbReference type="ARBA" id="ARBA00007793"/>
    </source>
</evidence>
<evidence type="ECO:0000256" key="4">
    <source>
        <dbReference type="ARBA" id="ARBA00022801"/>
    </source>
</evidence>
<dbReference type="Proteomes" id="UP001075354">
    <property type="component" value="Chromosome 1"/>
</dbReference>
<evidence type="ECO:0000256" key="3">
    <source>
        <dbReference type="ARBA" id="ARBA00012601"/>
    </source>
</evidence>
<keyword evidence="8" id="KW-0624">Polysaccharide degradation</keyword>
<evidence type="ECO:0000313" key="13">
    <source>
        <dbReference type="Proteomes" id="UP001075354"/>
    </source>
</evidence>
<keyword evidence="4" id="KW-0378">Hydrolase</keyword>
<evidence type="ECO:0000256" key="5">
    <source>
        <dbReference type="ARBA" id="ARBA00023001"/>
    </source>
</evidence>
<evidence type="ECO:0000256" key="7">
    <source>
        <dbReference type="ARBA" id="ARBA00023295"/>
    </source>
</evidence>
<dbReference type="Gene3D" id="2.40.40.10">
    <property type="entry name" value="RlpA-like domain"/>
    <property type="match status" value="1"/>
</dbReference>
<gene>
    <name evidence="12" type="ORF">ONE63_000523</name>
</gene>
<comment type="catalytic activity">
    <reaction evidence="1 9">
        <text>Endohydrolysis of (1-&gt;4)-beta-D-glucosidic linkages in cellulose, lichenin and cereal beta-D-glucans.</text>
        <dbReference type="EC" id="3.2.1.4"/>
    </reaction>
</comment>
<dbReference type="EC" id="3.2.1.4" evidence="3 9"/>
<dbReference type="PROSITE" id="PS01140">
    <property type="entry name" value="GLYCOSYL_HYDROL_F45"/>
    <property type="match status" value="1"/>
</dbReference>
<dbReference type="GO" id="GO:0030245">
    <property type="term" value="P:cellulose catabolic process"/>
    <property type="evidence" value="ECO:0007669"/>
    <property type="project" value="UniProtKB-KW"/>
</dbReference>
<evidence type="ECO:0000256" key="10">
    <source>
        <dbReference type="SAM" id="SignalP"/>
    </source>
</evidence>
<evidence type="ECO:0000256" key="8">
    <source>
        <dbReference type="ARBA" id="ARBA00023326"/>
    </source>
</evidence>
<comment type="similarity">
    <text evidence="2">Belongs to the glycosyl hydrolase 45 (cellulase K) family.</text>
</comment>
<protein>
    <recommendedName>
        <fullName evidence="3 9">Cellulase</fullName>
        <ecNumber evidence="3 9">3.2.1.4</ecNumber>
    </recommendedName>
</protein>
<dbReference type="PANTHER" id="PTHR39730:SF1">
    <property type="entry name" value="ENDOGLUCANASE 1"/>
    <property type="match status" value="1"/>
</dbReference>
<keyword evidence="5" id="KW-0136">Cellulose degradation</keyword>
<accession>A0AAV7Y186</accession>
<proteinExistence type="inferred from homology"/>
<dbReference type="EMBL" id="JAPTSV010000001">
    <property type="protein sequence ID" value="KAJ1531874.1"/>
    <property type="molecule type" value="Genomic_DNA"/>
</dbReference>
<name>A0AAV7Y186_9NEOP</name>
<feature type="chain" id="PRO_5043944744" description="Cellulase" evidence="10">
    <location>
        <begin position="23"/>
        <end position="231"/>
    </location>
</feature>
<dbReference type="InterPro" id="IPR036908">
    <property type="entry name" value="RlpA-like_sf"/>
</dbReference>
<feature type="domain" description="Glycosyl hydrolases family 45 active site" evidence="11">
    <location>
        <begin position="29"/>
        <end position="40"/>
    </location>
</feature>
<keyword evidence="10" id="KW-0732">Signal</keyword>
<keyword evidence="7" id="KW-0326">Glycosidase</keyword>
<comment type="caution">
    <text evidence="12">The sequence shown here is derived from an EMBL/GenBank/DDBJ whole genome shotgun (WGS) entry which is preliminary data.</text>
</comment>